<evidence type="ECO:0000313" key="14">
    <source>
        <dbReference type="Proteomes" id="UP001139289"/>
    </source>
</evidence>
<keyword evidence="9" id="KW-0378">Hydrolase</keyword>
<comment type="caution">
    <text evidence="13">The sequence shown here is derived from an EMBL/GenBank/DDBJ whole genome shotgun (WGS) entry which is preliminary data.</text>
</comment>
<evidence type="ECO:0000313" key="13">
    <source>
        <dbReference type="EMBL" id="MCC2028414.1"/>
    </source>
</evidence>
<reference evidence="13" key="1">
    <citation type="submission" date="2021-04" db="EMBL/GenBank/DDBJ databases">
        <title>Microbacterium tenobrionis sp. nov. and Microbacterium allomyrinae sp. nov., isolated from larvae of Tenobrio molitor and Allomyrina dichotoma, respectively.</title>
        <authorList>
            <person name="Lee S.D."/>
        </authorList>
    </citation>
    <scope>NUCLEOTIDE SEQUENCE</scope>
    <source>
        <strain evidence="13">YMB-B2</strain>
    </source>
</reference>
<name>A0A9X1LME3_9MICO</name>
<feature type="transmembrane region" description="Helical" evidence="10">
    <location>
        <begin position="211"/>
        <end position="230"/>
    </location>
</feature>
<keyword evidence="9" id="KW-0645">Protease</keyword>
<dbReference type="Proteomes" id="UP001139289">
    <property type="component" value="Unassembled WGS sequence"/>
</dbReference>
<feature type="transmembrane region" description="Helical" evidence="10">
    <location>
        <begin position="137"/>
        <end position="156"/>
    </location>
</feature>
<evidence type="ECO:0000256" key="5">
    <source>
        <dbReference type="ARBA" id="ARBA00022692"/>
    </source>
</evidence>
<proteinExistence type="inferred from homology"/>
<comment type="subcellular location">
    <subcellularLocation>
        <location evidence="1">Cell inner membrane</location>
        <topology evidence="1">Multi-pass membrane protein</topology>
    </subcellularLocation>
    <subcellularLocation>
        <location evidence="9">Cell membrane</location>
        <topology evidence="9">Multi-pass membrane protein</topology>
    </subcellularLocation>
</comment>
<keyword evidence="3" id="KW-1003">Cell membrane</keyword>
<organism evidence="13 14">
    <name type="scientific">Microbacterium tenebrionis</name>
    <dbReference type="NCBI Taxonomy" id="2830665"/>
    <lineage>
        <taxon>Bacteria</taxon>
        <taxon>Bacillati</taxon>
        <taxon>Actinomycetota</taxon>
        <taxon>Actinomycetes</taxon>
        <taxon>Micrococcales</taxon>
        <taxon>Microbacteriaceae</taxon>
        <taxon>Microbacterium</taxon>
    </lineage>
</organism>
<dbReference type="EC" id="3.4.23.43" evidence="9"/>
<dbReference type="EC" id="2.1.1.-" evidence="9"/>
<feature type="transmembrane region" description="Helical" evidence="10">
    <location>
        <begin position="242"/>
        <end position="265"/>
    </location>
</feature>
<dbReference type="GO" id="GO:0006465">
    <property type="term" value="P:signal peptide processing"/>
    <property type="evidence" value="ECO:0007669"/>
    <property type="project" value="TreeGrafter"/>
</dbReference>
<evidence type="ECO:0000256" key="6">
    <source>
        <dbReference type="ARBA" id="ARBA00022989"/>
    </source>
</evidence>
<comment type="catalytic activity">
    <reaction evidence="9">
        <text>Typically cleaves a -Gly-|-Phe- bond to release an N-terminal, basic peptide of 5-8 residues from type IV prepilin, and then N-methylates the new N-terminal amino group, the methyl donor being S-adenosyl-L-methionine.</text>
        <dbReference type="EC" id="3.4.23.43"/>
    </reaction>
</comment>
<dbReference type="InterPro" id="IPR014032">
    <property type="entry name" value="Peptidase_A24A_bac"/>
</dbReference>
<evidence type="ECO:0000256" key="10">
    <source>
        <dbReference type="SAM" id="Phobius"/>
    </source>
</evidence>
<dbReference type="GO" id="GO:0004190">
    <property type="term" value="F:aspartic-type endopeptidase activity"/>
    <property type="evidence" value="ECO:0007669"/>
    <property type="project" value="UniProtKB-EC"/>
</dbReference>
<feature type="domain" description="Prepilin peptidase A24 N-terminal" evidence="12">
    <location>
        <begin position="17"/>
        <end position="97"/>
    </location>
</feature>
<dbReference type="InterPro" id="IPR010627">
    <property type="entry name" value="Prepilin_pept_A24_N"/>
</dbReference>
<evidence type="ECO:0000259" key="11">
    <source>
        <dbReference type="Pfam" id="PF01478"/>
    </source>
</evidence>
<keyword evidence="4" id="KW-0997">Cell inner membrane</keyword>
<accession>A0A9X1LME3</accession>
<evidence type="ECO:0000256" key="3">
    <source>
        <dbReference type="ARBA" id="ARBA00022475"/>
    </source>
</evidence>
<feature type="domain" description="Prepilin type IV endopeptidase peptidase" evidence="11">
    <location>
        <begin position="119"/>
        <end position="225"/>
    </location>
</feature>
<dbReference type="InterPro" id="IPR050882">
    <property type="entry name" value="Prepilin_peptidase/N-MTase"/>
</dbReference>
<evidence type="ECO:0000256" key="7">
    <source>
        <dbReference type="ARBA" id="ARBA00023136"/>
    </source>
</evidence>
<keyword evidence="9" id="KW-0489">Methyltransferase</keyword>
<keyword evidence="5 9" id="KW-0812">Transmembrane</keyword>
<comment type="similarity">
    <text evidence="2 8">Belongs to the peptidase A24 family.</text>
</comment>
<dbReference type="Pfam" id="PF06750">
    <property type="entry name" value="A24_N_bact"/>
    <property type="match status" value="1"/>
</dbReference>
<keyword evidence="9" id="KW-0808">Transferase</keyword>
<protein>
    <recommendedName>
        <fullName evidence="9">Prepilin leader peptidase/N-methyltransferase</fullName>
        <ecNumber evidence="9">2.1.1.-</ecNumber>
        <ecNumber evidence="9">3.4.23.43</ecNumber>
    </recommendedName>
</protein>
<dbReference type="PANTHER" id="PTHR30487:SF0">
    <property type="entry name" value="PREPILIN LEADER PEPTIDASE_N-METHYLTRANSFERASE-RELATED"/>
    <property type="match status" value="1"/>
</dbReference>
<keyword evidence="9" id="KW-0511">Multifunctional enzyme</keyword>
<dbReference type="Gene3D" id="1.20.120.1220">
    <property type="match status" value="1"/>
</dbReference>
<dbReference type="RefSeq" id="WP_227529681.1">
    <property type="nucleotide sequence ID" value="NZ_JAGTTM010000001.1"/>
</dbReference>
<gene>
    <name evidence="13" type="ORF">KEC56_02545</name>
</gene>
<feature type="transmembrane region" description="Helical" evidence="10">
    <location>
        <begin position="162"/>
        <end position="181"/>
    </location>
</feature>
<dbReference type="InterPro" id="IPR000045">
    <property type="entry name" value="Prepilin_IV_endopep_pep"/>
</dbReference>
<feature type="transmembrane region" description="Helical" evidence="10">
    <location>
        <begin position="107"/>
        <end position="125"/>
    </location>
</feature>
<dbReference type="GO" id="GO:0008168">
    <property type="term" value="F:methyltransferase activity"/>
    <property type="evidence" value="ECO:0007669"/>
    <property type="project" value="UniProtKB-KW"/>
</dbReference>
<evidence type="ECO:0000256" key="2">
    <source>
        <dbReference type="ARBA" id="ARBA00005801"/>
    </source>
</evidence>
<keyword evidence="7 10" id="KW-0472">Membrane</keyword>
<dbReference type="PRINTS" id="PR00864">
    <property type="entry name" value="PREPILNPTASE"/>
</dbReference>
<dbReference type="GO" id="GO:0005886">
    <property type="term" value="C:plasma membrane"/>
    <property type="evidence" value="ECO:0007669"/>
    <property type="project" value="UniProtKB-SubCell"/>
</dbReference>
<dbReference type="Pfam" id="PF01478">
    <property type="entry name" value="Peptidase_A24"/>
    <property type="match status" value="1"/>
</dbReference>
<keyword evidence="6 10" id="KW-1133">Transmembrane helix</keyword>
<dbReference type="GO" id="GO:0032259">
    <property type="term" value="P:methylation"/>
    <property type="evidence" value="ECO:0007669"/>
    <property type="project" value="UniProtKB-KW"/>
</dbReference>
<evidence type="ECO:0000256" key="4">
    <source>
        <dbReference type="ARBA" id="ARBA00022519"/>
    </source>
</evidence>
<sequence>MTDPLIPAWFAIPVAAVFGALIGSFLNVVIWRVPQGMSIVRPGSACPHCGHAIAWYDNLPVLSYLILRGRCRRCGARISLRYPAVELLTALAFAGVVAGAYGAVYPAAILPLLLYWTAAGIALALIDLDHHRLPDVITLPSYAVSAVLIVLATALTDEPARLISAGVGLVALGGLYLLLALGWRDGMGWGDVKLAGALGLTLGWLGWPQLIVGGFSAFVIGGIVGAVLIATRKAGRKSGVPFGPFMIIGAWTGVFAGAAIADLYLSAVGLA</sequence>
<feature type="transmembrane region" description="Helical" evidence="10">
    <location>
        <begin position="6"/>
        <end position="31"/>
    </location>
</feature>
<evidence type="ECO:0000256" key="8">
    <source>
        <dbReference type="RuleBase" id="RU003793"/>
    </source>
</evidence>
<evidence type="ECO:0000256" key="9">
    <source>
        <dbReference type="RuleBase" id="RU003794"/>
    </source>
</evidence>
<comment type="function">
    <text evidence="9">Plays an essential role in type IV pili and type II pseudopili formation by proteolytically removing the leader sequence from substrate proteins and subsequently monomethylating the alpha-amino group of the newly exposed N-terminal phenylalanine.</text>
</comment>
<evidence type="ECO:0000259" key="12">
    <source>
        <dbReference type="Pfam" id="PF06750"/>
    </source>
</evidence>
<dbReference type="EMBL" id="JAGTTM010000001">
    <property type="protein sequence ID" value="MCC2028414.1"/>
    <property type="molecule type" value="Genomic_DNA"/>
</dbReference>
<evidence type="ECO:0000256" key="1">
    <source>
        <dbReference type="ARBA" id="ARBA00004429"/>
    </source>
</evidence>
<keyword evidence="14" id="KW-1185">Reference proteome</keyword>
<dbReference type="PANTHER" id="PTHR30487">
    <property type="entry name" value="TYPE 4 PREPILIN-LIKE PROTEINS LEADER PEPTIDE-PROCESSING ENZYME"/>
    <property type="match status" value="1"/>
</dbReference>
<dbReference type="AlphaFoldDB" id="A0A9X1LME3"/>